<feature type="region of interest" description="Disordered" evidence="1">
    <location>
        <begin position="587"/>
        <end position="622"/>
    </location>
</feature>
<dbReference type="EMBL" id="KV784353">
    <property type="protein sequence ID" value="OEU23015.1"/>
    <property type="molecule type" value="Genomic_DNA"/>
</dbReference>
<reference evidence="3 4" key="1">
    <citation type="submission" date="2016-09" db="EMBL/GenBank/DDBJ databases">
        <title>Extensive genetic diversity and differential bi-allelic expression allows diatom success in the polar Southern Ocean.</title>
        <authorList>
            <consortium name="DOE Joint Genome Institute"/>
            <person name="Mock T."/>
            <person name="Otillar R.P."/>
            <person name="Strauss J."/>
            <person name="Dupont C."/>
            <person name="Frickenhaus S."/>
            <person name="Maumus F."/>
            <person name="Mcmullan M."/>
            <person name="Sanges R."/>
            <person name="Schmutz J."/>
            <person name="Toseland A."/>
            <person name="Valas R."/>
            <person name="Veluchamy A."/>
            <person name="Ward B.J."/>
            <person name="Allen A."/>
            <person name="Barry K."/>
            <person name="Falciatore A."/>
            <person name="Ferrante M."/>
            <person name="Fortunato A.E."/>
            <person name="Gloeckner G."/>
            <person name="Gruber A."/>
            <person name="Hipkin R."/>
            <person name="Janech M."/>
            <person name="Kroth P."/>
            <person name="Leese F."/>
            <person name="Lindquist E."/>
            <person name="Lyon B.R."/>
            <person name="Martin J."/>
            <person name="Mayer C."/>
            <person name="Parker M."/>
            <person name="Quesneville H."/>
            <person name="Raymond J."/>
            <person name="Uhlig C."/>
            <person name="Valentin K.U."/>
            <person name="Worden A.Z."/>
            <person name="Armbrust E.V."/>
            <person name="Bowler C."/>
            <person name="Green B."/>
            <person name="Moulton V."/>
            <person name="Van Oosterhout C."/>
            <person name="Grigoriev I."/>
        </authorList>
    </citation>
    <scope>NUCLEOTIDE SEQUENCE [LARGE SCALE GENOMIC DNA]</scope>
    <source>
        <strain evidence="3 4">CCMP1102</strain>
    </source>
</reference>
<keyword evidence="4" id="KW-1185">Reference proteome</keyword>
<feature type="compositionally biased region" description="Acidic residues" evidence="1">
    <location>
        <begin position="587"/>
        <end position="597"/>
    </location>
</feature>
<sequence length="622" mass="68960">MRNAASSDADTGVSENTKSSDKWKNIKDMMFTVNLDDFIYYSISFLSLILVPLAGVAVFQSYYMIAVNREPVAESFFSGLNCSDTGQSNSYDKEVCNSTETFNIIFTLFQKKDDFFYFKPHTGHSFCNSDSISTDLANPFSSFLNTTELPTDVQKLFGGNIGDCSEASLLGNEVFAFITLVFALFGAIWLTVISGHYSNIIKVHLALAISTMISSLITIIIFALAINPSRSSVDPTFCESQSLFENCSGSKGSGFYCQIAVAVLSFLTVLICGLALKFDTSGKTLCCGKDDDHNGEALEVDEEINQREQEEQQPQEIQQDGRETISSPLHPVLHTRRHLLMKFGRFLEFFLAILAFSLQFTKLELLYPGGNESIEIDTYLWNFEKNGWAFCSDNHILLNLIKLVNSGETYGDCIPKELVEVYAGFLKVMIFGGLALFLKHDAKRNPMFYLGGIISDIATIFFVSLAIHSFYTKIYPGRSEIEPSFCDQFSPVSVINGTSYNGTDDCNISLGSGFWVLCVVLLVTVLNFVTEFVDNEIGQEYGAINAFKTVFNRVRKGRMKSAMLGPASIYHISQEIVQQVAAAVAEEDGEVGDDSDSVNEIVESENKKKNGNTEPTLDIDVR</sequence>
<dbReference type="Proteomes" id="UP000095751">
    <property type="component" value="Unassembled WGS sequence"/>
</dbReference>
<dbReference type="AlphaFoldDB" id="A0A1E7FXZ8"/>
<keyword evidence="2" id="KW-0812">Transmembrane</keyword>
<keyword evidence="2" id="KW-0472">Membrane</keyword>
<gene>
    <name evidence="3" type="ORF">FRACYDRAFT_233181</name>
</gene>
<accession>A0A1E7FXZ8</accession>
<name>A0A1E7FXZ8_9STRA</name>
<feature type="transmembrane region" description="Helical" evidence="2">
    <location>
        <begin position="205"/>
        <end position="226"/>
    </location>
</feature>
<feature type="transmembrane region" description="Helical" evidence="2">
    <location>
        <begin position="253"/>
        <end position="276"/>
    </location>
</feature>
<protein>
    <submittedName>
        <fullName evidence="3">Uncharacterized protein</fullName>
    </submittedName>
</protein>
<evidence type="ECO:0000313" key="4">
    <source>
        <dbReference type="Proteomes" id="UP000095751"/>
    </source>
</evidence>
<feature type="transmembrane region" description="Helical" evidence="2">
    <location>
        <begin position="38"/>
        <end position="63"/>
    </location>
</feature>
<feature type="transmembrane region" description="Helical" evidence="2">
    <location>
        <begin position="343"/>
        <end position="361"/>
    </location>
</feature>
<dbReference type="KEGG" id="fcy:FRACYDRAFT_233181"/>
<proteinExistence type="predicted"/>
<feature type="transmembrane region" description="Helical" evidence="2">
    <location>
        <begin position="447"/>
        <end position="471"/>
    </location>
</feature>
<evidence type="ECO:0000256" key="2">
    <source>
        <dbReference type="SAM" id="Phobius"/>
    </source>
</evidence>
<feature type="transmembrane region" description="Helical" evidence="2">
    <location>
        <begin position="421"/>
        <end position="438"/>
    </location>
</feature>
<keyword evidence="2" id="KW-1133">Transmembrane helix</keyword>
<organism evidence="3 4">
    <name type="scientific">Fragilariopsis cylindrus CCMP1102</name>
    <dbReference type="NCBI Taxonomy" id="635003"/>
    <lineage>
        <taxon>Eukaryota</taxon>
        <taxon>Sar</taxon>
        <taxon>Stramenopiles</taxon>
        <taxon>Ochrophyta</taxon>
        <taxon>Bacillariophyta</taxon>
        <taxon>Bacillariophyceae</taxon>
        <taxon>Bacillariophycidae</taxon>
        <taxon>Bacillariales</taxon>
        <taxon>Bacillariaceae</taxon>
        <taxon>Fragilariopsis</taxon>
    </lineage>
</organism>
<dbReference type="OrthoDB" id="56606at2759"/>
<evidence type="ECO:0000313" key="3">
    <source>
        <dbReference type="EMBL" id="OEU23015.1"/>
    </source>
</evidence>
<feature type="transmembrane region" description="Helical" evidence="2">
    <location>
        <begin position="508"/>
        <end position="529"/>
    </location>
</feature>
<feature type="transmembrane region" description="Helical" evidence="2">
    <location>
        <begin position="174"/>
        <end position="193"/>
    </location>
</feature>
<evidence type="ECO:0000256" key="1">
    <source>
        <dbReference type="SAM" id="MobiDB-lite"/>
    </source>
</evidence>
<dbReference type="InParanoid" id="A0A1E7FXZ8"/>